<evidence type="ECO:0000256" key="8">
    <source>
        <dbReference type="ARBA" id="ARBA00023136"/>
    </source>
</evidence>
<keyword evidence="12" id="KW-1185">Reference proteome</keyword>
<evidence type="ECO:0000256" key="2">
    <source>
        <dbReference type="ARBA" id="ARBA00010072"/>
    </source>
</evidence>
<keyword evidence="4" id="KW-1003">Cell membrane</keyword>
<evidence type="ECO:0000313" key="12">
    <source>
        <dbReference type="Proteomes" id="UP001151088"/>
    </source>
</evidence>
<dbReference type="EMBL" id="JANTHZ010000002">
    <property type="protein sequence ID" value="MCS0494655.1"/>
    <property type="molecule type" value="Genomic_DNA"/>
</dbReference>
<dbReference type="CDD" id="cd06261">
    <property type="entry name" value="TM_PBP2"/>
    <property type="match status" value="1"/>
</dbReference>
<dbReference type="InterPro" id="IPR043429">
    <property type="entry name" value="ArtM/GltK/GlnP/TcyL/YhdX-like"/>
</dbReference>
<keyword evidence="8 9" id="KW-0472">Membrane</keyword>
<keyword evidence="7 9" id="KW-1133">Transmembrane helix</keyword>
<dbReference type="InterPro" id="IPR035906">
    <property type="entry name" value="MetI-like_sf"/>
</dbReference>
<dbReference type="Proteomes" id="UP001151088">
    <property type="component" value="Unassembled WGS sequence"/>
</dbReference>
<evidence type="ECO:0000256" key="1">
    <source>
        <dbReference type="ARBA" id="ARBA00004429"/>
    </source>
</evidence>
<feature type="transmembrane region" description="Helical" evidence="9">
    <location>
        <begin position="15"/>
        <end position="39"/>
    </location>
</feature>
<comment type="subcellular location">
    <subcellularLocation>
        <location evidence="1">Cell inner membrane</location>
        <topology evidence="1">Multi-pass membrane protein</topology>
    </subcellularLocation>
    <subcellularLocation>
        <location evidence="9">Cell membrane</location>
        <topology evidence="9">Multi-pass membrane protein</topology>
    </subcellularLocation>
</comment>
<keyword evidence="3 9" id="KW-0813">Transport</keyword>
<dbReference type="GO" id="GO:0043190">
    <property type="term" value="C:ATP-binding cassette (ABC) transporter complex"/>
    <property type="evidence" value="ECO:0007669"/>
    <property type="project" value="InterPro"/>
</dbReference>
<dbReference type="Gene3D" id="1.10.3720.10">
    <property type="entry name" value="MetI-like"/>
    <property type="match status" value="1"/>
</dbReference>
<gene>
    <name evidence="11" type="ORF">NVS89_06055</name>
</gene>
<feature type="transmembrane region" description="Helical" evidence="9">
    <location>
        <begin position="81"/>
        <end position="100"/>
    </location>
</feature>
<evidence type="ECO:0000313" key="11">
    <source>
        <dbReference type="EMBL" id="MCS0494655.1"/>
    </source>
</evidence>
<dbReference type="SUPFAM" id="SSF161098">
    <property type="entry name" value="MetI-like"/>
    <property type="match status" value="1"/>
</dbReference>
<protein>
    <submittedName>
        <fullName evidence="11">Amino acid ABC transporter permease</fullName>
    </submittedName>
</protein>
<dbReference type="NCBIfam" id="TIGR01726">
    <property type="entry name" value="HEQRo_perm_3TM"/>
    <property type="match status" value="1"/>
</dbReference>
<keyword evidence="6" id="KW-0029">Amino-acid transport</keyword>
<dbReference type="AlphaFoldDB" id="A0A9X2PEU0"/>
<comment type="similarity">
    <text evidence="2">Belongs to the binding-protein-dependent transport system permease family. HisMQ subfamily.</text>
</comment>
<evidence type="ECO:0000259" key="10">
    <source>
        <dbReference type="PROSITE" id="PS50928"/>
    </source>
</evidence>
<evidence type="ECO:0000256" key="9">
    <source>
        <dbReference type="RuleBase" id="RU363032"/>
    </source>
</evidence>
<evidence type="ECO:0000256" key="4">
    <source>
        <dbReference type="ARBA" id="ARBA00022475"/>
    </source>
</evidence>
<name>A0A9X2PEU0_9HYPH</name>
<keyword evidence="5 9" id="KW-0812">Transmembrane</keyword>
<proteinExistence type="inferred from homology"/>
<feature type="transmembrane region" description="Helical" evidence="9">
    <location>
        <begin position="182"/>
        <end position="205"/>
    </location>
</feature>
<evidence type="ECO:0000256" key="7">
    <source>
        <dbReference type="ARBA" id="ARBA00022989"/>
    </source>
</evidence>
<feature type="transmembrane region" description="Helical" evidence="9">
    <location>
        <begin position="51"/>
        <end position="75"/>
    </location>
</feature>
<dbReference type="InterPro" id="IPR010065">
    <property type="entry name" value="AA_ABC_transptr_permease_3TM"/>
</dbReference>
<feature type="domain" description="ABC transmembrane type-1" evidence="10">
    <location>
        <begin position="15"/>
        <end position="204"/>
    </location>
</feature>
<organism evidence="11 12">
    <name type="scientific">Ancylobacter mangrovi</name>
    <dbReference type="NCBI Taxonomy" id="2972472"/>
    <lineage>
        <taxon>Bacteria</taxon>
        <taxon>Pseudomonadati</taxon>
        <taxon>Pseudomonadota</taxon>
        <taxon>Alphaproteobacteria</taxon>
        <taxon>Hyphomicrobiales</taxon>
        <taxon>Xanthobacteraceae</taxon>
        <taxon>Ancylobacter</taxon>
    </lineage>
</organism>
<dbReference type="RefSeq" id="WP_258731682.1">
    <property type="nucleotide sequence ID" value="NZ_JANTHZ010000002.1"/>
</dbReference>
<dbReference type="PANTHER" id="PTHR30614:SF37">
    <property type="entry name" value="AMINO-ACID ABC TRANSPORTER PERMEASE PROTEIN YHDX-RELATED"/>
    <property type="match status" value="1"/>
</dbReference>
<evidence type="ECO:0000256" key="3">
    <source>
        <dbReference type="ARBA" id="ARBA00022448"/>
    </source>
</evidence>
<dbReference type="PROSITE" id="PS50928">
    <property type="entry name" value="ABC_TM1"/>
    <property type="match status" value="1"/>
</dbReference>
<dbReference type="PANTHER" id="PTHR30614">
    <property type="entry name" value="MEMBRANE COMPONENT OF AMINO ACID ABC TRANSPORTER"/>
    <property type="match status" value="1"/>
</dbReference>
<reference evidence="11" key="1">
    <citation type="submission" date="2022-08" db="EMBL/GenBank/DDBJ databases">
        <authorList>
            <person name="Li F."/>
        </authorList>
    </citation>
    <scope>NUCLEOTIDE SEQUENCE</scope>
    <source>
        <strain evidence="11">MQZ15Z-1</strain>
    </source>
</reference>
<evidence type="ECO:0000256" key="5">
    <source>
        <dbReference type="ARBA" id="ARBA00022692"/>
    </source>
</evidence>
<comment type="caution">
    <text evidence="11">The sequence shown here is derived from an EMBL/GenBank/DDBJ whole genome shotgun (WGS) entry which is preliminary data.</text>
</comment>
<dbReference type="InterPro" id="IPR000515">
    <property type="entry name" value="MetI-like"/>
</dbReference>
<evidence type="ECO:0000256" key="6">
    <source>
        <dbReference type="ARBA" id="ARBA00022970"/>
    </source>
</evidence>
<dbReference type="GO" id="GO:0022857">
    <property type="term" value="F:transmembrane transporter activity"/>
    <property type="evidence" value="ECO:0007669"/>
    <property type="project" value="InterPro"/>
</dbReference>
<dbReference type="GO" id="GO:0006865">
    <property type="term" value="P:amino acid transport"/>
    <property type="evidence" value="ECO:0007669"/>
    <property type="project" value="UniProtKB-KW"/>
</dbReference>
<sequence length="215" mass="22880">MNVFLDNIGVFRDGVLVTLALAAASTAVALPLGVLLAVMRVSPVEGFRTVGTVYVGIVRNIPLTVVFFFSAFVLPQLGVRFSYFGFAVIALVAYYASFFCEAVRSGINAVPVGQAEAARSIGLPFHECLRFVILPQALRSSIPPMVNVMIALVKNTAVASAFGVTESLGTMELLANRESTAVLSVLIATGLVYLAITIPLGLLTTHIERKVAFSR</sequence>
<dbReference type="Pfam" id="PF00528">
    <property type="entry name" value="BPD_transp_1"/>
    <property type="match status" value="1"/>
</dbReference>
<accession>A0A9X2PEU0</accession>